<accession>A0A6T5WSU5</accession>
<keyword evidence="4" id="KW-1185">Reference proteome</keyword>
<dbReference type="AlphaFoldDB" id="A0A6T5WSU5"/>
<evidence type="ECO:0000313" key="4">
    <source>
        <dbReference type="Proteomes" id="UP000660262"/>
    </source>
</evidence>
<gene>
    <name evidence="2" type="ORF">PPRO1472_LOCUS62</name>
    <name evidence="3" type="ORF">PPROV_000254300</name>
</gene>
<dbReference type="Proteomes" id="UP000660262">
    <property type="component" value="Unassembled WGS sequence"/>
</dbReference>
<name>A0A6T5WSU5_9CHLO</name>
<feature type="transmembrane region" description="Helical" evidence="1">
    <location>
        <begin position="87"/>
        <end position="106"/>
    </location>
</feature>
<evidence type="ECO:0000313" key="2">
    <source>
        <dbReference type="EMBL" id="CAD8216622.1"/>
    </source>
</evidence>
<keyword evidence="1" id="KW-0812">Transmembrane</keyword>
<evidence type="ECO:0000256" key="1">
    <source>
        <dbReference type="SAM" id="Phobius"/>
    </source>
</evidence>
<reference evidence="3" key="1">
    <citation type="submission" date="2020-10" db="EMBL/GenBank/DDBJ databases">
        <title>Unveiling of a novel bifunctional photoreceptor, Dualchrome1, isolated from a cosmopolitan green alga.</title>
        <authorList>
            <person name="Suzuki S."/>
            <person name="Kawachi M."/>
        </authorList>
    </citation>
    <scope>NUCLEOTIDE SEQUENCE</scope>
    <source>
        <strain evidence="3">NIES 2893</strain>
    </source>
</reference>
<evidence type="ECO:0000313" key="3">
    <source>
        <dbReference type="EMBL" id="GHP03788.1"/>
    </source>
</evidence>
<protein>
    <submittedName>
        <fullName evidence="2">Uncharacterized protein</fullName>
    </submittedName>
</protein>
<keyword evidence="1" id="KW-1133">Transmembrane helix</keyword>
<sequence>MAPLTMKPKMSMRSCRVVCKATPMQGRRAAAAGLLAGLAATTVATQPAQANVCAYNPTACNGFKKPKNTDTPVDRGLGGGSDVKDPLSVALVLFALPLVAGTVFIAKSNE</sequence>
<reference evidence="2" key="2">
    <citation type="submission" date="2021-01" db="EMBL/GenBank/DDBJ databases">
        <authorList>
            <person name="Corre E."/>
            <person name="Pelletier E."/>
            <person name="Niang G."/>
            <person name="Scheremetjew M."/>
            <person name="Finn R."/>
            <person name="Kale V."/>
            <person name="Holt S."/>
            <person name="Cochrane G."/>
            <person name="Meng A."/>
            <person name="Brown T."/>
            <person name="Cohen L."/>
        </authorList>
    </citation>
    <scope>NUCLEOTIDE SEQUENCE</scope>
    <source>
        <strain evidence="2">RCC251</strain>
    </source>
</reference>
<organism evidence="2">
    <name type="scientific">Pycnococcus provasolii</name>
    <dbReference type="NCBI Taxonomy" id="41880"/>
    <lineage>
        <taxon>Eukaryota</taxon>
        <taxon>Viridiplantae</taxon>
        <taxon>Chlorophyta</taxon>
        <taxon>Pseudoscourfieldiophyceae</taxon>
        <taxon>Pseudoscourfieldiales</taxon>
        <taxon>Pycnococcaceae</taxon>
        <taxon>Pycnococcus</taxon>
    </lineage>
</organism>
<dbReference type="EMBL" id="HBDW01000110">
    <property type="protein sequence ID" value="CAD8216622.1"/>
    <property type="molecule type" value="Transcribed_RNA"/>
</dbReference>
<keyword evidence="1" id="KW-0472">Membrane</keyword>
<dbReference type="EMBL" id="BNJQ01000006">
    <property type="protein sequence ID" value="GHP03788.1"/>
    <property type="molecule type" value="Genomic_DNA"/>
</dbReference>
<proteinExistence type="predicted"/>